<organism evidence="2 3">
    <name type="scientific">Fraxinus pennsylvanica</name>
    <dbReference type="NCBI Taxonomy" id="56036"/>
    <lineage>
        <taxon>Eukaryota</taxon>
        <taxon>Viridiplantae</taxon>
        <taxon>Streptophyta</taxon>
        <taxon>Embryophyta</taxon>
        <taxon>Tracheophyta</taxon>
        <taxon>Spermatophyta</taxon>
        <taxon>Magnoliopsida</taxon>
        <taxon>eudicotyledons</taxon>
        <taxon>Gunneridae</taxon>
        <taxon>Pentapetalae</taxon>
        <taxon>asterids</taxon>
        <taxon>lamiids</taxon>
        <taxon>Lamiales</taxon>
        <taxon>Oleaceae</taxon>
        <taxon>Oleeae</taxon>
        <taxon>Fraxinus</taxon>
    </lineage>
</organism>
<protein>
    <submittedName>
        <fullName evidence="2">Uncharacterized protein</fullName>
    </submittedName>
</protein>
<evidence type="ECO:0000313" key="3">
    <source>
        <dbReference type="Proteomes" id="UP000834106"/>
    </source>
</evidence>
<accession>A0AAD2EBC2</accession>
<proteinExistence type="predicted"/>
<reference evidence="2" key="1">
    <citation type="submission" date="2023-05" db="EMBL/GenBank/DDBJ databases">
        <authorList>
            <person name="Huff M."/>
        </authorList>
    </citation>
    <scope>NUCLEOTIDE SEQUENCE</scope>
</reference>
<keyword evidence="3" id="KW-1185">Reference proteome</keyword>
<name>A0AAD2EBC2_9LAMI</name>
<feature type="region of interest" description="Disordered" evidence="1">
    <location>
        <begin position="1"/>
        <end position="32"/>
    </location>
</feature>
<feature type="compositionally biased region" description="Polar residues" evidence="1">
    <location>
        <begin position="1"/>
        <end position="27"/>
    </location>
</feature>
<evidence type="ECO:0000313" key="2">
    <source>
        <dbReference type="EMBL" id="CAI9785742.1"/>
    </source>
</evidence>
<dbReference type="Proteomes" id="UP000834106">
    <property type="component" value="Chromosome 22"/>
</dbReference>
<gene>
    <name evidence="2" type="ORF">FPE_LOCUS33172</name>
</gene>
<dbReference type="AlphaFoldDB" id="A0AAD2EBC2"/>
<sequence length="137" mass="15665">MASLQVVSKSENNQPPGSSRIDQNPTDPTRPHIHHKRVRLLVLPQTQIHNNTITFQIPSPSFEADLRRTQIQRSSKSKKDDEDYIDMCFAPLVLRTTNPLEHLVKSGHCSVSHVFWDQDKPALITYPDLALNYRRAA</sequence>
<dbReference type="EMBL" id="OU503057">
    <property type="protein sequence ID" value="CAI9785742.1"/>
    <property type="molecule type" value="Genomic_DNA"/>
</dbReference>
<evidence type="ECO:0000256" key="1">
    <source>
        <dbReference type="SAM" id="MobiDB-lite"/>
    </source>
</evidence>